<dbReference type="EMBL" id="CP095053">
    <property type="protein sequence ID" value="UOR03850.1"/>
    <property type="molecule type" value="Genomic_DNA"/>
</dbReference>
<evidence type="ECO:0000313" key="3">
    <source>
        <dbReference type="Proteomes" id="UP000829925"/>
    </source>
</evidence>
<gene>
    <name evidence="2" type="ORF">MUN82_12925</name>
</gene>
<sequence>MKQPFYTIFFLLFAALTMLTSCEKDDVLDNMVIPQTTITFDDNIDKITADYKVNSTLTLKISGLNTATSVQVTSRYTASGATKTKEVATLIPTNGVATLSVPVSALRNTADGAITGATTTTASRTSNTYSLIVKATLPNNITEQRIFSAIIVQ</sequence>
<evidence type="ECO:0000313" key="2">
    <source>
        <dbReference type="EMBL" id="UOR03850.1"/>
    </source>
</evidence>
<keyword evidence="1" id="KW-0732">Signal</keyword>
<reference evidence="2 3" key="1">
    <citation type="submission" date="2022-04" db="EMBL/GenBank/DDBJ databases">
        <title>Hymenobacter sp. isolated from the air.</title>
        <authorList>
            <person name="Won M."/>
            <person name="Lee C.-M."/>
            <person name="Woen H.-Y."/>
            <person name="Kwon S.-W."/>
        </authorList>
    </citation>
    <scope>NUCLEOTIDE SEQUENCE [LARGE SCALE GENOMIC DNA]</scope>
    <source>
        <strain evidence="3">5413 J-13</strain>
    </source>
</reference>
<accession>A0A8T9SUF1</accession>
<protein>
    <recommendedName>
        <fullName evidence="4">DUF1735 domain-containing protein</fullName>
    </recommendedName>
</protein>
<organism evidence="2 3">
    <name type="scientific">Hymenobacter aerilatus</name>
    <dbReference type="NCBI Taxonomy" id="2932251"/>
    <lineage>
        <taxon>Bacteria</taxon>
        <taxon>Pseudomonadati</taxon>
        <taxon>Bacteroidota</taxon>
        <taxon>Cytophagia</taxon>
        <taxon>Cytophagales</taxon>
        <taxon>Hymenobacteraceae</taxon>
        <taxon>Hymenobacter</taxon>
    </lineage>
</organism>
<dbReference type="AlphaFoldDB" id="A0A8T9SUF1"/>
<dbReference type="Proteomes" id="UP000829925">
    <property type="component" value="Chromosome"/>
</dbReference>
<proteinExistence type="predicted"/>
<keyword evidence="3" id="KW-1185">Reference proteome</keyword>
<dbReference type="RefSeq" id="WP_245091036.1">
    <property type="nucleotide sequence ID" value="NZ_CP095053.1"/>
</dbReference>
<evidence type="ECO:0000256" key="1">
    <source>
        <dbReference type="SAM" id="SignalP"/>
    </source>
</evidence>
<dbReference type="KEGG" id="haei:MUN82_12925"/>
<feature type="chain" id="PRO_5035890148" description="DUF1735 domain-containing protein" evidence="1">
    <location>
        <begin position="24"/>
        <end position="153"/>
    </location>
</feature>
<name>A0A8T9SUF1_9BACT</name>
<feature type="signal peptide" evidence="1">
    <location>
        <begin position="1"/>
        <end position="23"/>
    </location>
</feature>
<dbReference type="PROSITE" id="PS51257">
    <property type="entry name" value="PROKAR_LIPOPROTEIN"/>
    <property type="match status" value="1"/>
</dbReference>
<evidence type="ECO:0008006" key="4">
    <source>
        <dbReference type="Google" id="ProtNLM"/>
    </source>
</evidence>